<comment type="caution">
    <text evidence="1">The sequence shown here is derived from an EMBL/GenBank/DDBJ whole genome shotgun (WGS) entry which is preliminary data.</text>
</comment>
<protein>
    <recommendedName>
        <fullName evidence="3">Alpha/beta hydrolase</fullName>
    </recommendedName>
</protein>
<sequence>MPFAKINGININYEIRGTGPRVLFIHGIGADLKHSKTRSAGGNENYDRLFRQLCFKRYNKKMVYKNPIKCILCL</sequence>
<accession>A0A5S4ZN60</accession>
<name>A0A5S4ZN60_9FIRM</name>
<evidence type="ECO:0008006" key="3">
    <source>
        <dbReference type="Google" id="ProtNLM"/>
    </source>
</evidence>
<dbReference type="EMBL" id="VNHM01000037">
    <property type="protein sequence ID" value="TYO91689.1"/>
    <property type="molecule type" value="Genomic_DNA"/>
</dbReference>
<evidence type="ECO:0000313" key="1">
    <source>
        <dbReference type="EMBL" id="TYO91689.1"/>
    </source>
</evidence>
<dbReference type="InterPro" id="IPR029058">
    <property type="entry name" value="AB_hydrolase_fold"/>
</dbReference>
<dbReference type="SUPFAM" id="SSF53474">
    <property type="entry name" value="alpha/beta-Hydrolases"/>
    <property type="match status" value="1"/>
</dbReference>
<organism evidence="1 2">
    <name type="scientific">Desulfallas thermosapovorans DSM 6562</name>
    <dbReference type="NCBI Taxonomy" id="1121431"/>
    <lineage>
        <taxon>Bacteria</taxon>
        <taxon>Bacillati</taxon>
        <taxon>Bacillota</taxon>
        <taxon>Clostridia</taxon>
        <taxon>Eubacteriales</taxon>
        <taxon>Desulfallaceae</taxon>
        <taxon>Desulfallas</taxon>
    </lineage>
</organism>
<evidence type="ECO:0000313" key="2">
    <source>
        <dbReference type="Proteomes" id="UP000323166"/>
    </source>
</evidence>
<proteinExistence type="predicted"/>
<dbReference type="AlphaFoldDB" id="A0A5S4ZN60"/>
<dbReference type="Proteomes" id="UP000323166">
    <property type="component" value="Unassembled WGS sequence"/>
</dbReference>
<keyword evidence="2" id="KW-1185">Reference proteome</keyword>
<dbReference type="Gene3D" id="3.40.50.1820">
    <property type="entry name" value="alpha/beta hydrolase"/>
    <property type="match status" value="1"/>
</dbReference>
<gene>
    <name evidence="1" type="ORF">LX24_02964</name>
</gene>
<reference evidence="1 2" key="1">
    <citation type="submission" date="2019-07" db="EMBL/GenBank/DDBJ databases">
        <title>Genomic Encyclopedia of Type Strains, Phase I: the one thousand microbial genomes (KMG-I) project.</title>
        <authorList>
            <person name="Kyrpides N."/>
        </authorList>
    </citation>
    <scope>NUCLEOTIDE SEQUENCE [LARGE SCALE GENOMIC DNA]</scope>
    <source>
        <strain evidence="1 2">DSM 6562</strain>
    </source>
</reference>